<keyword evidence="6" id="KW-0479">Metal-binding</keyword>
<keyword evidence="4" id="KW-0004">4Fe-4S</keyword>
<evidence type="ECO:0000256" key="2">
    <source>
        <dbReference type="ARBA" id="ARBA00001966"/>
    </source>
</evidence>
<dbReference type="CDD" id="cd02787">
    <property type="entry name" value="MopB_CT_ydeP"/>
    <property type="match status" value="1"/>
</dbReference>
<dbReference type="PANTHER" id="PTHR43105:SF4">
    <property type="entry name" value="PROTEIN YDEP"/>
    <property type="match status" value="1"/>
</dbReference>
<dbReference type="InterPro" id="IPR050123">
    <property type="entry name" value="Prok_molybdopt-oxidoreductase"/>
</dbReference>
<evidence type="ECO:0000256" key="10">
    <source>
        <dbReference type="SAM" id="MobiDB-lite"/>
    </source>
</evidence>
<dbReference type="InterPro" id="IPR006656">
    <property type="entry name" value="Mopterin_OxRdtase"/>
</dbReference>
<dbReference type="EMBL" id="PHFL01000039">
    <property type="protein sequence ID" value="RFM24414.1"/>
    <property type="molecule type" value="Genomic_DNA"/>
</dbReference>
<evidence type="ECO:0000259" key="12">
    <source>
        <dbReference type="Pfam" id="PF01568"/>
    </source>
</evidence>
<dbReference type="NCBIfam" id="TIGR01701">
    <property type="entry name" value="Fdhalpha-like"/>
    <property type="match status" value="1"/>
</dbReference>
<feature type="compositionally biased region" description="Polar residues" evidence="10">
    <location>
        <begin position="16"/>
        <end position="32"/>
    </location>
</feature>
<protein>
    <recommendedName>
        <fullName evidence="15">CbbBc protein</fullName>
    </recommendedName>
</protein>
<evidence type="ECO:0000256" key="1">
    <source>
        <dbReference type="ARBA" id="ARBA00001942"/>
    </source>
</evidence>
<dbReference type="GO" id="GO:0008863">
    <property type="term" value="F:formate dehydrogenase (NAD+) activity"/>
    <property type="evidence" value="ECO:0007669"/>
    <property type="project" value="InterPro"/>
</dbReference>
<gene>
    <name evidence="13" type="ORF">D0433_05330</name>
</gene>
<dbReference type="InterPro" id="IPR009010">
    <property type="entry name" value="Asp_de-COase-like_dom_sf"/>
</dbReference>
<dbReference type="InterPro" id="IPR041953">
    <property type="entry name" value="YdeP_MopB"/>
</dbReference>
<comment type="cofactor">
    <cofactor evidence="1">
        <name>Mo-bis(molybdopterin guanine dinucleotide)</name>
        <dbReference type="ChEBI" id="CHEBI:60539"/>
    </cofactor>
</comment>
<comment type="cofactor">
    <cofactor evidence="2">
        <name>[4Fe-4S] cluster</name>
        <dbReference type="ChEBI" id="CHEBI:49883"/>
    </cofactor>
</comment>
<dbReference type="Pfam" id="PF01568">
    <property type="entry name" value="Molydop_binding"/>
    <property type="match status" value="1"/>
</dbReference>
<evidence type="ECO:0000256" key="6">
    <source>
        <dbReference type="ARBA" id="ARBA00022723"/>
    </source>
</evidence>
<evidence type="ECO:0000256" key="9">
    <source>
        <dbReference type="ARBA" id="ARBA00023014"/>
    </source>
</evidence>
<evidence type="ECO:0000313" key="14">
    <source>
        <dbReference type="Proteomes" id="UP000266389"/>
    </source>
</evidence>
<dbReference type="InterPro" id="IPR010046">
    <property type="entry name" value="Mopterin_OxRdtse_a_bac"/>
</dbReference>
<organism evidence="13 14">
    <name type="scientific">Candidatus Thermochlorobacter aerophilus</name>
    <dbReference type="NCBI Taxonomy" id="1868324"/>
    <lineage>
        <taxon>Bacteria</taxon>
        <taxon>Pseudomonadati</taxon>
        <taxon>Chlorobiota</taxon>
        <taxon>Chlorobiia</taxon>
        <taxon>Chlorobiales</taxon>
        <taxon>Candidatus Thermochlorobacteriaceae</taxon>
        <taxon>Candidatus Thermochlorobacter</taxon>
    </lineage>
</organism>
<proteinExistence type="inferred from homology"/>
<feature type="domain" description="Molybdopterin dinucleotide-binding" evidence="12">
    <location>
        <begin position="680"/>
        <end position="783"/>
    </location>
</feature>
<dbReference type="Gene3D" id="3.40.228.10">
    <property type="entry name" value="Dimethylsulfoxide Reductase, domain 2"/>
    <property type="match status" value="1"/>
</dbReference>
<comment type="caution">
    <text evidence="13">The sequence shown here is derived from an EMBL/GenBank/DDBJ whole genome shotgun (WGS) entry which is preliminary data.</text>
</comment>
<dbReference type="GO" id="GO:0030151">
    <property type="term" value="F:molybdenum ion binding"/>
    <property type="evidence" value="ECO:0007669"/>
    <property type="project" value="InterPro"/>
</dbReference>
<dbReference type="PANTHER" id="PTHR43105">
    <property type="entry name" value="RESPIRATORY NITRATE REDUCTASE"/>
    <property type="match status" value="1"/>
</dbReference>
<reference evidence="13 14" key="1">
    <citation type="journal article" date="2011" name="ISME J.">
        <title>Community ecology of hot spring cyanobacterial mats: predominant populations and their functional potential.</title>
        <authorList>
            <person name="Klatt C.G."/>
            <person name="Wood J.M."/>
            <person name="Rusch D.B."/>
            <person name="Bateson M.M."/>
            <person name="Hamamura N."/>
            <person name="Heidelberg J.F."/>
            <person name="Grossman A.R."/>
            <person name="Bhaya D."/>
            <person name="Cohan F.M."/>
            <person name="Kuhl M."/>
            <person name="Bryant D.A."/>
            <person name="Ward D.M."/>
        </authorList>
    </citation>
    <scope>NUCLEOTIDE SEQUENCE [LARGE SCALE GENOMIC DNA]</scope>
    <source>
        <strain evidence="13">OS</strain>
    </source>
</reference>
<evidence type="ECO:0000313" key="13">
    <source>
        <dbReference type="EMBL" id="RFM24414.1"/>
    </source>
</evidence>
<evidence type="ECO:0000256" key="3">
    <source>
        <dbReference type="ARBA" id="ARBA00010312"/>
    </source>
</evidence>
<feature type="domain" description="Molybdopterin oxidoreductase" evidence="11">
    <location>
        <begin position="153"/>
        <end position="527"/>
    </location>
</feature>
<keyword evidence="5" id="KW-0500">Molybdenum</keyword>
<dbReference type="AlphaFoldDB" id="A0A395M3B7"/>
<keyword evidence="7" id="KW-0560">Oxidoreductase</keyword>
<dbReference type="GO" id="GO:0043546">
    <property type="term" value="F:molybdopterin cofactor binding"/>
    <property type="evidence" value="ECO:0007669"/>
    <property type="project" value="InterPro"/>
</dbReference>
<comment type="similarity">
    <text evidence="3">Belongs to the prokaryotic molybdopterin-containing oxidoreductase family.</text>
</comment>
<sequence>MLELQELSGERLNEQKAAQTNSEALSSENVNQVPIAVTPERPEDEHLKIGKAKTVAGGMPAVTSALKHTVSEVGVVRGMKLLLQVNQTDGFDCPGCAWPDPDDHRSVVEFCENGAKAIAEEATTKRVGPEFFAKYSVAELSKHTDYWLGKQGRLTHPMVLRKGKSHYEPISWDDAFAMIAAHLKACSSPDEAVFYTSGRTSNEAAFLYQLFVRQFGTNNLPDCSNMCHESSGVALKETIGIGKGTVKLSDFDLADLILVIGQNPGTNHPRMLTALQSAVRNGAKIIHINPLPEAGLQRFKHPQEVRGMLGRGTALATLFLQVRINGDIALLKGIMKEMLAEEERTGKVFDKKFIAEHTTGFEEFIADIKAESWDLIVEQSGISRKQIKEAADLIMQSNRMITCWAMGLTQHTNAVANIQEIVNLHLLRGMIGKPGAGVCPVRGHSNVQGDRTMGIYSKPDAAFLDRLAKNFGFEPPRHRGYDVVDAIKAMHAGKVRVFFAMGGNFLSATPDTNYTAEALRRTKLTVHVSTKLNRAHLITGEEALILPCLGRTELDIQDGKPQFVSVENSMGIVHASRGSLPPASEHLLSEPVIVARLAKATLGEKSTVDWEWLVKDYDRIRDLIEKTIPGFENYNTRVRSKSGFYLPNGPREGVFNTSDKKAHFTCHPIPVHRLEKGQYIMMTIRSHDQYNTTIYGLDDRYRGIYNGRRVILMNPDDMQEASIKQGDIVDLMSHFQGEQRVARHFVAVPFNIPRGCTATYFPEANVLVPINSYAEKSQTPTSKFVVITISPSEGTLSDVEREAELAEQHA</sequence>
<dbReference type="SUPFAM" id="SSF50692">
    <property type="entry name" value="ADC-like"/>
    <property type="match status" value="1"/>
</dbReference>
<dbReference type="InterPro" id="IPR037951">
    <property type="entry name" value="MopB_CT_YdeP"/>
</dbReference>
<evidence type="ECO:0000256" key="8">
    <source>
        <dbReference type="ARBA" id="ARBA00023004"/>
    </source>
</evidence>
<dbReference type="Gene3D" id="3.40.50.740">
    <property type="match status" value="1"/>
</dbReference>
<keyword evidence="9" id="KW-0411">Iron-sulfur</keyword>
<dbReference type="GO" id="GO:0016020">
    <property type="term" value="C:membrane"/>
    <property type="evidence" value="ECO:0007669"/>
    <property type="project" value="TreeGrafter"/>
</dbReference>
<evidence type="ECO:0008006" key="15">
    <source>
        <dbReference type="Google" id="ProtNLM"/>
    </source>
</evidence>
<dbReference type="GO" id="GO:0051539">
    <property type="term" value="F:4 iron, 4 sulfur cluster binding"/>
    <property type="evidence" value="ECO:0007669"/>
    <property type="project" value="UniProtKB-KW"/>
</dbReference>
<dbReference type="SUPFAM" id="SSF53706">
    <property type="entry name" value="Formate dehydrogenase/DMSO reductase, domains 1-3"/>
    <property type="match status" value="1"/>
</dbReference>
<keyword evidence="8" id="KW-0408">Iron</keyword>
<name>A0A395M3B7_9BACT</name>
<dbReference type="GO" id="GO:0045333">
    <property type="term" value="P:cellular respiration"/>
    <property type="evidence" value="ECO:0007669"/>
    <property type="project" value="UniProtKB-ARBA"/>
</dbReference>
<dbReference type="PIRSF" id="PIRSF000144">
    <property type="entry name" value="CbbBc"/>
    <property type="match status" value="1"/>
</dbReference>
<dbReference type="Pfam" id="PF00384">
    <property type="entry name" value="Molybdopterin"/>
    <property type="match status" value="1"/>
</dbReference>
<dbReference type="InterPro" id="IPR006657">
    <property type="entry name" value="MoPterin_dinucl-bd_dom"/>
</dbReference>
<evidence type="ECO:0000256" key="5">
    <source>
        <dbReference type="ARBA" id="ARBA00022505"/>
    </source>
</evidence>
<evidence type="ECO:0000259" key="11">
    <source>
        <dbReference type="Pfam" id="PF00384"/>
    </source>
</evidence>
<dbReference type="CDD" id="cd02767">
    <property type="entry name" value="MopB_ydeP"/>
    <property type="match status" value="1"/>
</dbReference>
<evidence type="ECO:0000256" key="4">
    <source>
        <dbReference type="ARBA" id="ARBA00022485"/>
    </source>
</evidence>
<dbReference type="Proteomes" id="UP000266389">
    <property type="component" value="Unassembled WGS sequence"/>
</dbReference>
<feature type="region of interest" description="Disordered" evidence="10">
    <location>
        <begin position="1"/>
        <end position="42"/>
    </location>
</feature>
<evidence type="ECO:0000256" key="7">
    <source>
        <dbReference type="ARBA" id="ARBA00023002"/>
    </source>
</evidence>
<accession>A0A395M3B7</accession>